<proteinExistence type="predicted"/>
<keyword evidence="1" id="KW-0328">Glycosyltransferase</keyword>
<dbReference type="Pfam" id="PF01075">
    <property type="entry name" value="Glyco_transf_9"/>
    <property type="match status" value="1"/>
</dbReference>
<evidence type="ECO:0000313" key="3">
    <source>
        <dbReference type="EMBL" id="TYZ24068.1"/>
    </source>
</evidence>
<dbReference type="GO" id="GO:0009244">
    <property type="term" value="P:lipopolysaccharide core region biosynthetic process"/>
    <property type="evidence" value="ECO:0007669"/>
    <property type="project" value="TreeGrafter"/>
</dbReference>
<comment type="caution">
    <text evidence="3">The sequence shown here is derived from an EMBL/GenBank/DDBJ whole genome shotgun (WGS) entry which is preliminary data.</text>
</comment>
<dbReference type="RefSeq" id="WP_149170981.1">
    <property type="nucleotide sequence ID" value="NZ_VTOY01000002.1"/>
</dbReference>
<evidence type="ECO:0000256" key="2">
    <source>
        <dbReference type="ARBA" id="ARBA00022679"/>
    </source>
</evidence>
<gene>
    <name evidence="3" type="ORF">FZ040_04950</name>
</gene>
<dbReference type="Gene3D" id="3.40.50.2000">
    <property type="entry name" value="Glycogen Phosphorylase B"/>
    <property type="match status" value="2"/>
</dbReference>
<sequence>MKQYKNILVNALVNLGDVVLTTSAIALLKKAYPEAKVTMLVKPVVRQAVENNPVIDEVIVFDYKAKQNSLGKMLEMVKDIKDRHFDLSISFDRKLRPALLCWLAGIPCRVGPSKVFDDKPSRVTWLYTDVVNIDHDLIHTLQAETYQTIVRKFTGLTEHAKPVFARITPEAEDKAAELIGRLPAADKKIALCVKGTFALKTWPKEYFAQVVSDLAKRYNASFFIVGAPGDREYADEVIAAMDEPVQNFCGDTTLIDLAALIGKADLLITVDTGATHIAATTGVPMVTMYGCTLPDRWYPQNDKAVVFTSREDCCPCSVKAEDCPSNPQPKCLWKITPDMVLAAAMKLLDNE</sequence>
<accession>A0A5D6WBF1</accession>
<dbReference type="OrthoDB" id="1663557at2"/>
<name>A0A5D6WBF1_9FIRM</name>
<evidence type="ECO:0000313" key="4">
    <source>
        <dbReference type="Proteomes" id="UP000323646"/>
    </source>
</evidence>
<dbReference type="InterPro" id="IPR051199">
    <property type="entry name" value="LPS_LOS_Heptosyltrfase"/>
</dbReference>
<dbReference type="AlphaFoldDB" id="A0A5D6WBF1"/>
<organism evidence="3 4">
    <name type="scientific">Selenomonas ruminis</name>
    <dbReference type="NCBI Taxonomy" id="2593411"/>
    <lineage>
        <taxon>Bacteria</taxon>
        <taxon>Bacillati</taxon>
        <taxon>Bacillota</taxon>
        <taxon>Negativicutes</taxon>
        <taxon>Selenomonadales</taxon>
        <taxon>Selenomonadaceae</taxon>
        <taxon>Selenomonas</taxon>
    </lineage>
</organism>
<dbReference type="GO" id="GO:0008713">
    <property type="term" value="F:ADP-heptose-lipopolysaccharide heptosyltransferase activity"/>
    <property type="evidence" value="ECO:0007669"/>
    <property type="project" value="TreeGrafter"/>
</dbReference>
<evidence type="ECO:0000256" key="1">
    <source>
        <dbReference type="ARBA" id="ARBA00022676"/>
    </source>
</evidence>
<dbReference type="GO" id="GO:0005829">
    <property type="term" value="C:cytosol"/>
    <property type="evidence" value="ECO:0007669"/>
    <property type="project" value="TreeGrafter"/>
</dbReference>
<reference evidence="3 4" key="1">
    <citation type="submission" date="2019-08" db="EMBL/GenBank/DDBJ databases">
        <title>Selenomonas sp. mPRGC5 and Selenomonas sp. mPRGC8 isolated from ruminal fluid of dairy goat (Capra hircus).</title>
        <authorList>
            <person name="Poothong S."/>
            <person name="Nuengjamnong C."/>
            <person name="Tanasupawat S."/>
        </authorList>
    </citation>
    <scope>NUCLEOTIDE SEQUENCE [LARGE SCALE GENOMIC DNA]</scope>
    <source>
        <strain evidence="4">mPRGC5</strain>
    </source>
</reference>
<keyword evidence="2 3" id="KW-0808">Transferase</keyword>
<protein>
    <submittedName>
        <fullName evidence="3">Glycosyltransferase family 9 protein</fullName>
    </submittedName>
</protein>
<dbReference type="Proteomes" id="UP000323646">
    <property type="component" value="Unassembled WGS sequence"/>
</dbReference>
<dbReference type="PANTHER" id="PTHR30160">
    <property type="entry name" value="TETRAACYLDISACCHARIDE 4'-KINASE-RELATED"/>
    <property type="match status" value="1"/>
</dbReference>
<keyword evidence="4" id="KW-1185">Reference proteome</keyword>
<dbReference type="PANTHER" id="PTHR30160:SF7">
    <property type="entry name" value="ADP-HEPTOSE--LPS HEPTOSYLTRANSFERASE 2"/>
    <property type="match status" value="1"/>
</dbReference>
<dbReference type="CDD" id="cd03789">
    <property type="entry name" value="GT9_LPS_heptosyltransferase"/>
    <property type="match status" value="1"/>
</dbReference>
<dbReference type="InterPro" id="IPR002201">
    <property type="entry name" value="Glyco_trans_9"/>
</dbReference>
<dbReference type="EMBL" id="VTOY01000002">
    <property type="protein sequence ID" value="TYZ24068.1"/>
    <property type="molecule type" value="Genomic_DNA"/>
</dbReference>
<dbReference type="SUPFAM" id="SSF53756">
    <property type="entry name" value="UDP-Glycosyltransferase/glycogen phosphorylase"/>
    <property type="match status" value="1"/>
</dbReference>